<dbReference type="AlphaFoldDB" id="A0A7W3PJ74"/>
<dbReference type="Pfam" id="PF14030">
    <property type="entry name" value="DUF4245"/>
    <property type="match status" value="1"/>
</dbReference>
<gene>
    <name evidence="4" type="ORF">FB463_001786</name>
    <name evidence="3" type="ORF">FFA01_10540</name>
</gene>
<evidence type="ECO:0000313" key="3">
    <source>
        <dbReference type="EMBL" id="GEK82745.1"/>
    </source>
</evidence>
<dbReference type="Proteomes" id="UP000321154">
    <property type="component" value="Unassembled WGS sequence"/>
</dbReference>
<proteinExistence type="predicted"/>
<evidence type="ECO:0000313" key="6">
    <source>
        <dbReference type="Proteomes" id="UP000522688"/>
    </source>
</evidence>
<keyword evidence="2" id="KW-0812">Transmembrane</keyword>
<dbReference type="RefSeq" id="WP_146853728.1">
    <property type="nucleotide sequence ID" value="NZ_BAAAHR010000001.1"/>
</dbReference>
<dbReference type="OrthoDB" id="4801970at2"/>
<reference evidence="3 5" key="1">
    <citation type="submission" date="2019-07" db="EMBL/GenBank/DDBJ databases">
        <title>Whole genome shotgun sequence of Frigoribacterium faeni NBRC 103066.</title>
        <authorList>
            <person name="Hosoyama A."/>
            <person name="Uohara A."/>
            <person name="Ohji S."/>
            <person name="Ichikawa N."/>
        </authorList>
    </citation>
    <scope>NUCLEOTIDE SEQUENCE [LARGE SCALE GENOMIC DNA]</scope>
    <source>
        <strain evidence="3 5">NBRC 103066</strain>
    </source>
</reference>
<protein>
    <recommendedName>
        <fullName evidence="7">DUF4245 domain-containing protein</fullName>
    </recommendedName>
</protein>
<comment type="caution">
    <text evidence="4">The sequence shown here is derived from an EMBL/GenBank/DDBJ whole genome shotgun (WGS) entry which is preliminary data.</text>
</comment>
<keyword evidence="5" id="KW-1185">Reference proteome</keyword>
<dbReference type="EMBL" id="BJUV01000008">
    <property type="protein sequence ID" value="GEK82745.1"/>
    <property type="molecule type" value="Genomic_DNA"/>
</dbReference>
<evidence type="ECO:0000313" key="5">
    <source>
        <dbReference type="Proteomes" id="UP000321154"/>
    </source>
</evidence>
<dbReference type="InterPro" id="IPR025339">
    <property type="entry name" value="DUF4245"/>
</dbReference>
<dbReference type="Proteomes" id="UP000522688">
    <property type="component" value="Unassembled WGS sequence"/>
</dbReference>
<accession>A0A7W3PJ74</accession>
<evidence type="ECO:0000256" key="1">
    <source>
        <dbReference type="SAM" id="MobiDB-lite"/>
    </source>
</evidence>
<dbReference type="EMBL" id="JACGWW010000002">
    <property type="protein sequence ID" value="MBA8813537.1"/>
    <property type="molecule type" value="Genomic_DNA"/>
</dbReference>
<organism evidence="4 6">
    <name type="scientific">Frigoribacterium faeni</name>
    <dbReference type="NCBI Taxonomy" id="145483"/>
    <lineage>
        <taxon>Bacteria</taxon>
        <taxon>Bacillati</taxon>
        <taxon>Actinomycetota</taxon>
        <taxon>Actinomycetes</taxon>
        <taxon>Micrococcales</taxon>
        <taxon>Microbacteriaceae</taxon>
        <taxon>Frigoribacterium</taxon>
    </lineage>
</organism>
<evidence type="ECO:0008006" key="7">
    <source>
        <dbReference type="Google" id="ProtNLM"/>
    </source>
</evidence>
<sequence length="224" mass="23914">MSTPRGGRGPRQRGPRIVAELGRPETPDETAARKAENTRKHYANQTAINLTLSIVASLGIVLFLVLVVVRPSGPVNRQEIDYVSVAAQAQASVDVPLAAPALPDGWTSNRADIDTGAPDGVDVWYIGLITPDDGFIALEQGVDANDTWLAASVDNRAATSGREIDGLEWTVYDRRDDDTAGNYAYSLTTTVDRSSYVLHGTADDAEFEALATALAADIADETDD</sequence>
<keyword evidence="2" id="KW-0472">Membrane</keyword>
<feature type="transmembrane region" description="Helical" evidence="2">
    <location>
        <begin position="47"/>
        <end position="69"/>
    </location>
</feature>
<keyword evidence="2" id="KW-1133">Transmembrane helix</keyword>
<evidence type="ECO:0000256" key="2">
    <source>
        <dbReference type="SAM" id="Phobius"/>
    </source>
</evidence>
<reference evidence="4 6" key="2">
    <citation type="submission" date="2020-07" db="EMBL/GenBank/DDBJ databases">
        <title>Sequencing the genomes of 1000 actinobacteria strains.</title>
        <authorList>
            <person name="Klenk H.-P."/>
        </authorList>
    </citation>
    <scope>NUCLEOTIDE SEQUENCE [LARGE SCALE GENOMIC DNA]</scope>
    <source>
        <strain evidence="4 6">DSM 10309</strain>
    </source>
</reference>
<name>A0A7W3PJ74_9MICO</name>
<evidence type="ECO:0000313" key="4">
    <source>
        <dbReference type="EMBL" id="MBA8813537.1"/>
    </source>
</evidence>
<feature type="region of interest" description="Disordered" evidence="1">
    <location>
        <begin position="1"/>
        <end position="30"/>
    </location>
</feature>